<sequence>MAVKEGREGEVLHRRDEARAQGGIEKGEQREGKMELEAVARAQPVVLYPAPDDFLLRGEQRVGRAGHAYQAEGGKGEEEREEGEGRKGGAERQVEGEEGRGREEGRKGGVERQVEGGREEGEGKDGDKEGKEGKAGEEKVGQAEQREGEEKGGRDGEKDRDGGVLAVGQRARDAFRARHERGLDFQREMERIERQLEAYERARQAREDVRDRAQMERNEPPRGPRAMRREMLGDQEEPQRERERWRLEREQMIAHMRAREEEERRRRARLRAEEERIMRELEGANGGFPRRDNNNNNVNPGYRYHPFF</sequence>
<feature type="compositionally biased region" description="Basic and acidic residues" evidence="2">
    <location>
        <begin position="74"/>
        <end position="162"/>
    </location>
</feature>
<reference evidence="3" key="1">
    <citation type="submission" date="2021-01" db="EMBL/GenBank/DDBJ databases">
        <authorList>
            <person name="Corre E."/>
            <person name="Pelletier E."/>
            <person name="Niang G."/>
            <person name="Scheremetjew M."/>
            <person name="Finn R."/>
            <person name="Kale V."/>
            <person name="Holt S."/>
            <person name="Cochrane G."/>
            <person name="Meng A."/>
            <person name="Brown T."/>
            <person name="Cohen L."/>
        </authorList>
    </citation>
    <scope>NUCLEOTIDE SEQUENCE</scope>
    <source>
        <strain evidence="3">NIES-2562</strain>
    </source>
</reference>
<evidence type="ECO:0000313" key="3">
    <source>
        <dbReference type="EMBL" id="CAE0256802.1"/>
    </source>
</evidence>
<name>A0A7S3DGU1_9EUKA</name>
<feature type="region of interest" description="Disordered" evidence="2">
    <location>
        <begin position="59"/>
        <end position="179"/>
    </location>
</feature>
<feature type="region of interest" description="Disordered" evidence="2">
    <location>
        <begin position="1"/>
        <end position="32"/>
    </location>
</feature>
<feature type="coiled-coil region" evidence="1">
    <location>
        <begin position="253"/>
        <end position="280"/>
    </location>
</feature>
<dbReference type="AlphaFoldDB" id="A0A7S3DGU1"/>
<protein>
    <submittedName>
        <fullName evidence="3">Uncharacterized protein</fullName>
    </submittedName>
</protein>
<evidence type="ECO:0000256" key="1">
    <source>
        <dbReference type="SAM" id="Coils"/>
    </source>
</evidence>
<organism evidence="3">
    <name type="scientific">Palpitomonas bilix</name>
    <dbReference type="NCBI Taxonomy" id="652834"/>
    <lineage>
        <taxon>Eukaryota</taxon>
        <taxon>Eukaryota incertae sedis</taxon>
    </lineage>
</organism>
<feature type="region of interest" description="Disordered" evidence="2">
    <location>
        <begin position="203"/>
        <end position="243"/>
    </location>
</feature>
<accession>A0A7S3DGU1</accession>
<dbReference type="EMBL" id="HBIB01029232">
    <property type="protein sequence ID" value="CAE0256802.1"/>
    <property type="molecule type" value="Transcribed_RNA"/>
</dbReference>
<feature type="compositionally biased region" description="Basic and acidic residues" evidence="2">
    <location>
        <begin position="170"/>
        <end position="179"/>
    </location>
</feature>
<keyword evidence="1" id="KW-0175">Coiled coil</keyword>
<evidence type="ECO:0000256" key="2">
    <source>
        <dbReference type="SAM" id="MobiDB-lite"/>
    </source>
</evidence>
<proteinExistence type="predicted"/>
<gene>
    <name evidence="3" type="ORF">PBIL07802_LOCUS19059</name>
</gene>